<feature type="transmembrane region" description="Helical" evidence="6">
    <location>
        <begin position="214"/>
        <end position="235"/>
    </location>
</feature>
<feature type="transmembrane region" description="Helical" evidence="6">
    <location>
        <begin position="304"/>
        <end position="323"/>
    </location>
</feature>
<name>A0A1D1XP42_9ARAE</name>
<dbReference type="SUPFAM" id="SSF103481">
    <property type="entry name" value="Multidrug resistance efflux transporter EmrE"/>
    <property type="match status" value="2"/>
</dbReference>
<feature type="domain" description="EamA" evidence="7">
    <location>
        <begin position="184"/>
        <end position="321"/>
    </location>
</feature>
<feature type="transmembrane region" description="Helical" evidence="6">
    <location>
        <begin position="69"/>
        <end position="90"/>
    </location>
</feature>
<sequence>MMKEHLPLVGQIYVQVSMAIMFLIARVALARGMSHYLYVFYRQSIATLVITPFAYFLQRDQMSKLTLGNVGKISLLALMGITISQNFYYAGLSLTSSTLASTMNNLNPALTFVMATSLRLEKLDLWTRGGQAKVWGSLMCVAGATAMTLFKGPPITLQHKPSGLVLPVGVSATRESPDGRNWISGALLLAGSTWSWSACVIYQAWIARECPSQLTSTTVMLLTGTLQTAVVALLLERPSAWRLNWDLQLLAISYSAIFCTALGMFVKLWCVKVKGPVFATIFYPLSTALVAILEPLLFHVPLHWGSLAGMVVAIGGLYSVLWGKALEEETTVSADSTNSFKAAGSTEEPLLTQVEETI</sequence>
<dbReference type="Pfam" id="PF00892">
    <property type="entry name" value="EamA"/>
    <property type="match status" value="2"/>
</dbReference>
<dbReference type="EMBL" id="GDJX01023782">
    <property type="protein sequence ID" value="JAT44154.1"/>
    <property type="molecule type" value="Transcribed_RNA"/>
</dbReference>
<feature type="domain" description="EamA" evidence="7">
    <location>
        <begin position="15"/>
        <end position="128"/>
    </location>
</feature>
<gene>
    <name evidence="8" type="primary">5NG4_12</name>
    <name evidence="8" type="ORF">g.36145</name>
</gene>
<evidence type="ECO:0000256" key="2">
    <source>
        <dbReference type="ARBA" id="ARBA00007635"/>
    </source>
</evidence>
<keyword evidence="3 6" id="KW-0812">Transmembrane</keyword>
<dbReference type="GO" id="GO:0022857">
    <property type="term" value="F:transmembrane transporter activity"/>
    <property type="evidence" value="ECO:0007669"/>
    <property type="project" value="InterPro"/>
</dbReference>
<evidence type="ECO:0000313" key="8">
    <source>
        <dbReference type="EMBL" id="JAT44154.1"/>
    </source>
</evidence>
<protein>
    <recommendedName>
        <fullName evidence="6">WAT1-related protein</fullName>
    </recommendedName>
</protein>
<feature type="transmembrane region" description="Helical" evidence="6">
    <location>
        <begin position="277"/>
        <end position="298"/>
    </location>
</feature>
<evidence type="ECO:0000256" key="6">
    <source>
        <dbReference type="RuleBase" id="RU363077"/>
    </source>
</evidence>
<dbReference type="PANTHER" id="PTHR31218">
    <property type="entry name" value="WAT1-RELATED PROTEIN"/>
    <property type="match status" value="1"/>
</dbReference>
<keyword evidence="4 6" id="KW-1133">Transmembrane helix</keyword>
<evidence type="ECO:0000256" key="1">
    <source>
        <dbReference type="ARBA" id="ARBA00004141"/>
    </source>
</evidence>
<evidence type="ECO:0000256" key="3">
    <source>
        <dbReference type="ARBA" id="ARBA00022692"/>
    </source>
</evidence>
<keyword evidence="5 6" id="KW-0472">Membrane</keyword>
<evidence type="ECO:0000256" key="4">
    <source>
        <dbReference type="ARBA" id="ARBA00022989"/>
    </source>
</evidence>
<dbReference type="InterPro" id="IPR000620">
    <property type="entry name" value="EamA_dom"/>
</dbReference>
<feature type="transmembrane region" description="Helical" evidence="6">
    <location>
        <begin position="35"/>
        <end position="57"/>
    </location>
</feature>
<reference evidence="8" key="1">
    <citation type="submission" date="2015-07" db="EMBL/GenBank/DDBJ databases">
        <title>Transcriptome Assembly of Anthurium amnicola.</title>
        <authorList>
            <person name="Suzuki J."/>
        </authorList>
    </citation>
    <scope>NUCLEOTIDE SEQUENCE</scope>
</reference>
<evidence type="ECO:0000259" key="7">
    <source>
        <dbReference type="Pfam" id="PF00892"/>
    </source>
</evidence>
<dbReference type="InterPro" id="IPR037185">
    <property type="entry name" value="EmrE-like"/>
</dbReference>
<feature type="transmembrane region" description="Helical" evidence="6">
    <location>
        <begin position="247"/>
        <end position="270"/>
    </location>
</feature>
<accession>A0A1D1XP42</accession>
<dbReference type="GO" id="GO:0016020">
    <property type="term" value="C:membrane"/>
    <property type="evidence" value="ECO:0007669"/>
    <property type="project" value="UniProtKB-SubCell"/>
</dbReference>
<dbReference type="AlphaFoldDB" id="A0A1D1XP42"/>
<proteinExistence type="inferred from homology"/>
<evidence type="ECO:0000256" key="5">
    <source>
        <dbReference type="ARBA" id="ARBA00023136"/>
    </source>
</evidence>
<dbReference type="InterPro" id="IPR030184">
    <property type="entry name" value="WAT1-related"/>
</dbReference>
<comment type="subcellular location">
    <subcellularLocation>
        <location evidence="1 6">Membrane</location>
        <topology evidence="1 6">Multi-pass membrane protein</topology>
    </subcellularLocation>
</comment>
<feature type="transmembrane region" description="Helical" evidence="6">
    <location>
        <begin position="182"/>
        <end position="202"/>
    </location>
</feature>
<feature type="transmembrane region" description="Helical" evidence="6">
    <location>
        <begin position="12"/>
        <end position="29"/>
    </location>
</feature>
<comment type="similarity">
    <text evidence="2 6">Belongs to the drug/metabolite transporter (DMT) superfamily. Plant drug/metabolite exporter (P-DME) (TC 2.A.7.4) family.</text>
</comment>
<organism evidence="8">
    <name type="scientific">Anthurium amnicola</name>
    <dbReference type="NCBI Taxonomy" id="1678845"/>
    <lineage>
        <taxon>Eukaryota</taxon>
        <taxon>Viridiplantae</taxon>
        <taxon>Streptophyta</taxon>
        <taxon>Embryophyta</taxon>
        <taxon>Tracheophyta</taxon>
        <taxon>Spermatophyta</taxon>
        <taxon>Magnoliopsida</taxon>
        <taxon>Liliopsida</taxon>
        <taxon>Araceae</taxon>
        <taxon>Pothoideae</taxon>
        <taxon>Potheae</taxon>
        <taxon>Anthurium</taxon>
    </lineage>
</organism>